<evidence type="ECO:0000313" key="4">
    <source>
        <dbReference type="Proteomes" id="UP000266188"/>
    </source>
</evidence>
<dbReference type="Proteomes" id="UP000266188">
    <property type="component" value="Unassembled WGS sequence"/>
</dbReference>
<comment type="caution">
    <text evidence="3">The sequence shown here is derived from an EMBL/GenBank/DDBJ whole genome shotgun (WGS) entry which is preliminary data.</text>
</comment>
<dbReference type="EMBL" id="MVGC01001729">
    <property type="protein sequence ID" value="RJE17063.1"/>
    <property type="molecule type" value="Genomic_DNA"/>
</dbReference>
<dbReference type="InterPro" id="IPR027417">
    <property type="entry name" value="P-loop_NTPase"/>
</dbReference>
<protein>
    <submittedName>
        <fullName evidence="3">ABC transporter</fullName>
    </submittedName>
</protein>
<dbReference type="SUPFAM" id="SSF52540">
    <property type="entry name" value="P-loop containing nucleoside triphosphate hydrolases"/>
    <property type="match status" value="1"/>
</dbReference>
<evidence type="ECO:0000256" key="2">
    <source>
        <dbReference type="ARBA" id="ARBA00022737"/>
    </source>
</evidence>
<dbReference type="GO" id="GO:0005319">
    <property type="term" value="F:lipid transporter activity"/>
    <property type="evidence" value="ECO:0007669"/>
    <property type="project" value="TreeGrafter"/>
</dbReference>
<accession>A0A3A2Z4E6</accession>
<dbReference type="AlphaFoldDB" id="A0A3A2Z4E6"/>
<dbReference type="InterPro" id="IPR026082">
    <property type="entry name" value="ABCA"/>
</dbReference>
<name>A0A3A2Z4E6_9EURO</name>
<organism evidence="3 4">
    <name type="scientific">Aspergillus sclerotialis</name>
    <dbReference type="NCBI Taxonomy" id="2070753"/>
    <lineage>
        <taxon>Eukaryota</taxon>
        <taxon>Fungi</taxon>
        <taxon>Dikarya</taxon>
        <taxon>Ascomycota</taxon>
        <taxon>Pezizomycotina</taxon>
        <taxon>Eurotiomycetes</taxon>
        <taxon>Eurotiomycetidae</taxon>
        <taxon>Eurotiales</taxon>
        <taxon>Aspergillaceae</taxon>
        <taxon>Aspergillus</taxon>
        <taxon>Aspergillus subgen. Polypaecilum</taxon>
    </lineage>
</organism>
<proteinExistence type="predicted"/>
<feature type="non-terminal residue" evidence="3">
    <location>
        <position position="112"/>
    </location>
</feature>
<evidence type="ECO:0000256" key="1">
    <source>
        <dbReference type="ARBA" id="ARBA00022448"/>
    </source>
</evidence>
<dbReference type="GO" id="GO:0016020">
    <property type="term" value="C:membrane"/>
    <property type="evidence" value="ECO:0007669"/>
    <property type="project" value="InterPro"/>
</dbReference>
<keyword evidence="4" id="KW-1185">Reference proteome</keyword>
<reference evidence="4" key="1">
    <citation type="submission" date="2017-02" db="EMBL/GenBank/DDBJ databases">
        <authorList>
            <person name="Tafer H."/>
            <person name="Lopandic K."/>
        </authorList>
    </citation>
    <scope>NUCLEOTIDE SEQUENCE [LARGE SCALE GENOMIC DNA]</scope>
    <source>
        <strain evidence="4">CBS 366.77</strain>
    </source>
</reference>
<dbReference type="OrthoDB" id="8061355at2759"/>
<dbReference type="GO" id="GO:0140359">
    <property type="term" value="F:ABC-type transporter activity"/>
    <property type="evidence" value="ECO:0007669"/>
    <property type="project" value="InterPro"/>
</dbReference>
<keyword evidence="2" id="KW-0677">Repeat</keyword>
<keyword evidence="1" id="KW-0813">Transport</keyword>
<dbReference type="Gene3D" id="3.40.50.300">
    <property type="entry name" value="P-loop containing nucleotide triphosphate hydrolases"/>
    <property type="match status" value="1"/>
</dbReference>
<gene>
    <name evidence="3" type="ORF">PHISCL_10600</name>
</gene>
<evidence type="ECO:0000313" key="3">
    <source>
        <dbReference type="EMBL" id="RJE17063.1"/>
    </source>
</evidence>
<dbReference type="STRING" id="2070753.A0A3A2Z4E6"/>
<dbReference type="PANTHER" id="PTHR19229">
    <property type="entry name" value="ATP-BINDING CASSETTE TRANSPORTER SUBFAMILY A ABCA"/>
    <property type="match status" value="1"/>
</dbReference>
<dbReference type="PANTHER" id="PTHR19229:SF36">
    <property type="entry name" value="ATP-BINDING CASSETTE SUB-FAMILY A MEMBER 2"/>
    <property type="match status" value="1"/>
</dbReference>
<sequence length="112" mass="12202">MFTGGSSVCCVDEVSSGLDPISRRKIWDILLAERGSRTILLTTHFLDEAELLADNIAILSKGVLKAQGSSVELKHRLGSGYRVHRPNVPGSAPVSDRQLEGIHKEVHLDETV</sequence>